<feature type="region of interest" description="Disordered" evidence="1">
    <location>
        <begin position="23"/>
        <end position="51"/>
    </location>
</feature>
<dbReference type="SUPFAM" id="SSF81383">
    <property type="entry name" value="F-box domain"/>
    <property type="match status" value="1"/>
</dbReference>
<protein>
    <recommendedName>
        <fullName evidence="6">F-box domain-containing protein</fullName>
    </recommendedName>
</protein>
<feature type="region of interest" description="Disordered" evidence="1">
    <location>
        <begin position="426"/>
        <end position="467"/>
    </location>
</feature>
<feature type="domain" description="F-box protein AT5G49610-like beta-propeller" evidence="3">
    <location>
        <begin position="152"/>
        <end position="413"/>
    </location>
</feature>
<accession>A0A921QWI0</accession>
<dbReference type="SUPFAM" id="SSF82171">
    <property type="entry name" value="DPP6 N-terminal domain-like"/>
    <property type="match status" value="1"/>
</dbReference>
<evidence type="ECO:0008006" key="6">
    <source>
        <dbReference type="Google" id="ProtNLM"/>
    </source>
</evidence>
<dbReference type="Pfam" id="PF23635">
    <property type="entry name" value="Beta-prop_AT5G49610-like"/>
    <property type="match status" value="1"/>
</dbReference>
<reference evidence="4" key="2">
    <citation type="submission" date="2020-10" db="EMBL/GenBank/DDBJ databases">
        <authorList>
            <person name="Cooper E.A."/>
            <person name="Brenton Z.W."/>
            <person name="Flinn B.S."/>
            <person name="Jenkins J."/>
            <person name="Shu S."/>
            <person name="Flowers D."/>
            <person name="Luo F."/>
            <person name="Wang Y."/>
            <person name="Xia P."/>
            <person name="Barry K."/>
            <person name="Daum C."/>
            <person name="Lipzen A."/>
            <person name="Yoshinaga Y."/>
            <person name="Schmutz J."/>
            <person name="Saski C."/>
            <person name="Vermerris W."/>
            <person name="Kresovich S."/>
        </authorList>
    </citation>
    <scope>NUCLEOTIDE SEQUENCE</scope>
</reference>
<dbReference type="InterPro" id="IPR036047">
    <property type="entry name" value="F-box-like_dom_sf"/>
</dbReference>
<proteinExistence type="predicted"/>
<reference evidence="4" key="1">
    <citation type="journal article" date="2019" name="BMC Genomics">
        <title>A new reference genome for Sorghum bicolor reveals high levels of sequence similarity between sweet and grain genotypes: implications for the genetics of sugar metabolism.</title>
        <authorList>
            <person name="Cooper E.A."/>
            <person name="Brenton Z.W."/>
            <person name="Flinn B.S."/>
            <person name="Jenkins J."/>
            <person name="Shu S."/>
            <person name="Flowers D."/>
            <person name="Luo F."/>
            <person name="Wang Y."/>
            <person name="Xia P."/>
            <person name="Barry K."/>
            <person name="Daum C."/>
            <person name="Lipzen A."/>
            <person name="Yoshinaga Y."/>
            <person name="Schmutz J."/>
            <person name="Saski C."/>
            <person name="Vermerris W."/>
            <person name="Kresovich S."/>
        </authorList>
    </citation>
    <scope>NUCLEOTIDE SEQUENCE</scope>
</reference>
<dbReference type="InterPro" id="IPR001810">
    <property type="entry name" value="F-box_dom"/>
</dbReference>
<gene>
    <name evidence="4" type="ORF">BDA96_05G023400</name>
</gene>
<feature type="domain" description="F-box" evidence="2">
    <location>
        <begin position="51"/>
        <end position="89"/>
    </location>
</feature>
<dbReference type="PANTHER" id="PTHR32133:SF378">
    <property type="entry name" value="F-BOX DOMAIN CONTAINING PROTEIN, EXPRESSED"/>
    <property type="match status" value="1"/>
</dbReference>
<feature type="compositionally biased region" description="Gly residues" evidence="1">
    <location>
        <begin position="426"/>
        <end position="450"/>
    </location>
</feature>
<dbReference type="EMBL" id="CM027684">
    <property type="protein sequence ID" value="KAG0528575.1"/>
    <property type="molecule type" value="Genomic_DNA"/>
</dbReference>
<evidence type="ECO:0000256" key="1">
    <source>
        <dbReference type="SAM" id="MobiDB-lite"/>
    </source>
</evidence>
<dbReference type="AlphaFoldDB" id="A0A921QWI0"/>
<evidence type="ECO:0000313" key="5">
    <source>
        <dbReference type="Proteomes" id="UP000807115"/>
    </source>
</evidence>
<feature type="compositionally biased region" description="Basic and acidic residues" evidence="1">
    <location>
        <begin position="451"/>
        <end position="460"/>
    </location>
</feature>
<evidence type="ECO:0000313" key="4">
    <source>
        <dbReference type="EMBL" id="KAG0528575.1"/>
    </source>
</evidence>
<evidence type="ECO:0000259" key="2">
    <source>
        <dbReference type="Pfam" id="PF00646"/>
    </source>
</evidence>
<organism evidence="4 5">
    <name type="scientific">Sorghum bicolor</name>
    <name type="common">Sorghum</name>
    <name type="synonym">Sorghum vulgare</name>
    <dbReference type="NCBI Taxonomy" id="4558"/>
    <lineage>
        <taxon>Eukaryota</taxon>
        <taxon>Viridiplantae</taxon>
        <taxon>Streptophyta</taxon>
        <taxon>Embryophyta</taxon>
        <taxon>Tracheophyta</taxon>
        <taxon>Spermatophyta</taxon>
        <taxon>Magnoliopsida</taxon>
        <taxon>Liliopsida</taxon>
        <taxon>Poales</taxon>
        <taxon>Poaceae</taxon>
        <taxon>PACMAD clade</taxon>
        <taxon>Panicoideae</taxon>
        <taxon>Andropogonodae</taxon>
        <taxon>Andropogoneae</taxon>
        <taxon>Sorghinae</taxon>
        <taxon>Sorghum</taxon>
    </lineage>
</organism>
<dbReference type="InterPro" id="IPR056594">
    <property type="entry name" value="AT5G49610-like_b-prop"/>
</dbReference>
<dbReference type="Gene3D" id="1.20.1280.50">
    <property type="match status" value="1"/>
</dbReference>
<evidence type="ECO:0000259" key="3">
    <source>
        <dbReference type="Pfam" id="PF23635"/>
    </source>
</evidence>
<sequence>MYMDDQGLLSELHLAVDLRPSQTARGTSTLGRDEKRRRLTGPSPASPMDLDDPLSEILLRLPPLPSSLPRASLVCTRWRRLVTDPSFLRRFRAHHWKPLGVFFGGDRDLSFSFFLGPRDSAPPERFSLRVPRECHEGGGGGETGRNDRFWEIFGCRHGRVVLANRSGYGYGTRQILVWNPVTGEDHLLGVSQFSDSNQSPYGLHMQAAVICASGHNGPFKLALAWEDRSRAHVCVYSSETGAWGNIASTIILRPWFIVGRGNVMVGNTLYWILFGGRVRILEFDLDRQKLSVIKVPQAANDYENHCGVFLCTLAKGGGLSLMVMSENLRGQLWVWEKTADGVFQWMLQGTIELDMLLSLRSEGHRSILWLEGDDNVMFVSTYKGIFMVHLQSMQFEKIFETDAVSDGSIFPFKYLHAPGDILHQGGVGSGVQGSGQGHGEDGGVQGSGQGHGEDRADRPVPHVSIKDGGVAGLKRADAHVSWEGGGPMW</sequence>
<name>A0A921QWI0_SORBI</name>
<dbReference type="Proteomes" id="UP000807115">
    <property type="component" value="Chromosome 5"/>
</dbReference>
<dbReference type="PANTHER" id="PTHR32133">
    <property type="entry name" value="OS07G0120400 PROTEIN"/>
    <property type="match status" value="1"/>
</dbReference>
<dbReference type="Pfam" id="PF00646">
    <property type="entry name" value="F-box"/>
    <property type="match status" value="1"/>
</dbReference>
<comment type="caution">
    <text evidence="4">The sequence shown here is derived from an EMBL/GenBank/DDBJ whole genome shotgun (WGS) entry which is preliminary data.</text>
</comment>